<organism evidence="1 2">
    <name type="scientific">Halosquirtibacter laminarini</name>
    <dbReference type="NCBI Taxonomy" id="3374600"/>
    <lineage>
        <taxon>Bacteria</taxon>
        <taxon>Pseudomonadati</taxon>
        <taxon>Bacteroidota</taxon>
        <taxon>Bacteroidia</taxon>
        <taxon>Marinilabiliales</taxon>
        <taxon>Prolixibacteraceae</taxon>
        <taxon>Halosquirtibacter</taxon>
    </lineage>
</organism>
<reference evidence="1" key="1">
    <citation type="submission" date="2021-08" db="EMBL/GenBank/DDBJ databases">
        <title>Novel anaerobic bacterium isolated from sea squirt in East Sea, Republic of Korea.</title>
        <authorList>
            <person name="Nguyen T.H."/>
            <person name="Li Z."/>
            <person name="Lee Y.-J."/>
            <person name="Ko J."/>
            <person name="Kim S.-G."/>
        </authorList>
    </citation>
    <scope>NUCLEOTIDE SEQUENCE</scope>
    <source>
        <strain evidence="1">KCTC 25031</strain>
    </source>
</reference>
<evidence type="ECO:0000313" key="2">
    <source>
        <dbReference type="Proteomes" id="UP000826212"/>
    </source>
</evidence>
<keyword evidence="2" id="KW-1185">Reference proteome</keyword>
<dbReference type="EMBL" id="CP081303">
    <property type="protein sequence ID" value="QZE13589.1"/>
    <property type="molecule type" value="Genomic_DNA"/>
</dbReference>
<proteinExistence type="predicted"/>
<dbReference type="Proteomes" id="UP000826212">
    <property type="component" value="Chromosome"/>
</dbReference>
<sequence>MIEIIPAIDIIDGKCVRLSKGDYATQKTYNSDPVEQAKQFEDHGIQRLHLVDLEGAKKSHIVNYKTLEEIASKTNLIIDFGGGIKGDEDIHVAFESGAQMITGGSIAVQNPILFESWIQRYGAERIILGSDARNRKISTMGWGTSSELDIITFISQWTAKGIQKTISTDIEKDGMLQGPSFELYNEMKSAFPSLQVVASGGISKMDDIIQLDQNSIDSVIVGKAIYEGHITLRQLEAYIISKS</sequence>
<keyword evidence="1" id="KW-0413">Isomerase</keyword>
<evidence type="ECO:0000313" key="1">
    <source>
        <dbReference type="EMBL" id="QZE13589.1"/>
    </source>
</evidence>
<name>A0AC61NDK8_9BACT</name>
<dbReference type="EC" id="5.3.1.16" evidence="1"/>
<gene>
    <name evidence="1" type="primary">hisA</name>
    <name evidence="1" type="ORF">K4L44_13555</name>
</gene>
<protein>
    <submittedName>
        <fullName evidence="1">1-(5-phosphoribosyl)-5-[(5-phosphoribosylamino)methylideneamino]imidazole-4-carboxamide isomerase</fullName>
        <ecNumber evidence="1">5.3.1.16</ecNumber>
    </submittedName>
</protein>
<accession>A0AC61NDK8</accession>